<dbReference type="Pfam" id="PF00557">
    <property type="entry name" value="Peptidase_M24"/>
    <property type="match status" value="1"/>
</dbReference>
<dbReference type="InterPro" id="IPR000994">
    <property type="entry name" value="Pept_M24"/>
</dbReference>
<dbReference type="InterPro" id="IPR029149">
    <property type="entry name" value="Creatin/AminoP/Spt16_N"/>
</dbReference>
<evidence type="ECO:0000313" key="3">
    <source>
        <dbReference type="EMBL" id="MCC9293585.1"/>
    </source>
</evidence>
<proteinExistence type="predicted"/>
<dbReference type="Pfam" id="PF01321">
    <property type="entry name" value="Creatinase_N"/>
    <property type="match status" value="1"/>
</dbReference>
<evidence type="ECO:0000313" key="4">
    <source>
        <dbReference type="Proteomes" id="UP001165422"/>
    </source>
</evidence>
<dbReference type="Gene3D" id="3.90.230.10">
    <property type="entry name" value="Creatinase/methionine aminopeptidase superfamily"/>
    <property type="match status" value="1"/>
</dbReference>
<accession>A0ABS8N397</accession>
<sequence>MSDIYRKRLLELQREILKSGIDMAVLVDRENLIYYTGLTNIECMALVVPSKGGIVCITLAMDLAFIKQKCCHLNVVGYDFPQSNLGRKLVQVIRYMGFNSPNVGFSKYFVEFSVFDALRMGLKGMEFSDITDICYKIRSVKDESEVEYIRKASEFLKEGMEAAVSSIKPGMTEVQVLAEAQYAMQKAGSEGSTFRMQVLIQKRQLIIHPYAGNYTIDNNQAIVIHLGASYKGYTSKMCRTIALGRVEPETRKIYNVLVEAQDKAIHALKPGISVGAVYDAVFKVISNAGYGKNFLDIAGYGVGIRQSEFYPIIKRNGDTVIDKNMVVDLLLPTIYKKSVGGPRITDVLRVREEGAELLTEFSKKMIQK</sequence>
<name>A0ABS8N397_9CLOT</name>
<feature type="domain" description="Creatinase N-terminal" evidence="2">
    <location>
        <begin position="8"/>
        <end position="140"/>
    </location>
</feature>
<dbReference type="Proteomes" id="UP001165422">
    <property type="component" value="Unassembled WGS sequence"/>
</dbReference>
<evidence type="ECO:0000259" key="1">
    <source>
        <dbReference type="Pfam" id="PF00557"/>
    </source>
</evidence>
<keyword evidence="4" id="KW-1185">Reference proteome</keyword>
<dbReference type="InterPro" id="IPR036005">
    <property type="entry name" value="Creatinase/aminopeptidase-like"/>
</dbReference>
<dbReference type="SUPFAM" id="SSF53092">
    <property type="entry name" value="Creatinase/prolidase N-terminal domain"/>
    <property type="match status" value="1"/>
</dbReference>
<evidence type="ECO:0000259" key="2">
    <source>
        <dbReference type="Pfam" id="PF01321"/>
    </source>
</evidence>
<feature type="domain" description="Peptidase M24" evidence="1">
    <location>
        <begin position="147"/>
        <end position="352"/>
    </location>
</feature>
<organism evidence="3 4">
    <name type="scientific">Clostridium aromativorans</name>
    <dbReference type="NCBI Taxonomy" id="2836848"/>
    <lineage>
        <taxon>Bacteria</taxon>
        <taxon>Bacillati</taxon>
        <taxon>Bacillota</taxon>
        <taxon>Clostridia</taxon>
        <taxon>Eubacteriales</taxon>
        <taxon>Clostridiaceae</taxon>
        <taxon>Clostridium</taxon>
    </lineage>
</organism>
<dbReference type="InterPro" id="IPR050659">
    <property type="entry name" value="Peptidase_M24B"/>
</dbReference>
<protein>
    <submittedName>
        <fullName evidence="3">Xaa-Pro peptidase family protein</fullName>
    </submittedName>
</protein>
<dbReference type="PANTHER" id="PTHR46112:SF2">
    <property type="entry name" value="XAA-PRO AMINOPEPTIDASE P-RELATED"/>
    <property type="match status" value="1"/>
</dbReference>
<reference evidence="3" key="1">
    <citation type="submission" date="2021-11" db="EMBL/GenBank/DDBJ databases">
        <authorList>
            <person name="Qingchun L."/>
            <person name="Dong Z."/>
            <person name="Zongwei Q."/>
            <person name="Jia Z."/>
            <person name="Duotao L."/>
        </authorList>
    </citation>
    <scope>NUCLEOTIDE SEQUENCE</scope>
    <source>
        <strain evidence="3">WLY-B-L2</strain>
    </source>
</reference>
<gene>
    <name evidence="3" type="ORF">LN736_01685</name>
</gene>
<dbReference type="SUPFAM" id="SSF55920">
    <property type="entry name" value="Creatinase/aminopeptidase"/>
    <property type="match status" value="1"/>
</dbReference>
<dbReference type="PANTHER" id="PTHR46112">
    <property type="entry name" value="AMINOPEPTIDASE"/>
    <property type="match status" value="1"/>
</dbReference>
<dbReference type="EMBL" id="JAJJPB010000001">
    <property type="protein sequence ID" value="MCC9293585.1"/>
    <property type="molecule type" value="Genomic_DNA"/>
</dbReference>
<dbReference type="Gene3D" id="3.40.350.10">
    <property type="entry name" value="Creatinase/prolidase N-terminal domain"/>
    <property type="match status" value="1"/>
</dbReference>
<comment type="caution">
    <text evidence="3">The sequence shown here is derived from an EMBL/GenBank/DDBJ whole genome shotgun (WGS) entry which is preliminary data.</text>
</comment>
<dbReference type="RefSeq" id="WP_229980598.1">
    <property type="nucleotide sequence ID" value="NZ_JAJJPB010000001.1"/>
</dbReference>
<dbReference type="InterPro" id="IPR000587">
    <property type="entry name" value="Creatinase_N"/>
</dbReference>